<feature type="compositionally biased region" description="Low complexity" evidence="1">
    <location>
        <begin position="79"/>
        <end position="88"/>
    </location>
</feature>
<organism evidence="2 3">
    <name type="scientific">Eumeta variegata</name>
    <name type="common">Bagworm moth</name>
    <name type="synonym">Eumeta japonica</name>
    <dbReference type="NCBI Taxonomy" id="151549"/>
    <lineage>
        <taxon>Eukaryota</taxon>
        <taxon>Metazoa</taxon>
        <taxon>Ecdysozoa</taxon>
        <taxon>Arthropoda</taxon>
        <taxon>Hexapoda</taxon>
        <taxon>Insecta</taxon>
        <taxon>Pterygota</taxon>
        <taxon>Neoptera</taxon>
        <taxon>Endopterygota</taxon>
        <taxon>Lepidoptera</taxon>
        <taxon>Glossata</taxon>
        <taxon>Ditrysia</taxon>
        <taxon>Tineoidea</taxon>
        <taxon>Psychidae</taxon>
        <taxon>Oiketicinae</taxon>
        <taxon>Eumeta</taxon>
    </lineage>
</organism>
<evidence type="ECO:0000313" key="3">
    <source>
        <dbReference type="Proteomes" id="UP000299102"/>
    </source>
</evidence>
<dbReference type="EMBL" id="BGZK01001031">
    <property type="protein sequence ID" value="GBP69151.1"/>
    <property type="molecule type" value="Genomic_DNA"/>
</dbReference>
<protein>
    <submittedName>
        <fullName evidence="2">Uncharacterized protein</fullName>
    </submittedName>
</protein>
<evidence type="ECO:0000313" key="2">
    <source>
        <dbReference type="EMBL" id="GBP69151.1"/>
    </source>
</evidence>
<dbReference type="Proteomes" id="UP000299102">
    <property type="component" value="Unassembled WGS sequence"/>
</dbReference>
<comment type="caution">
    <text evidence="2">The sequence shown here is derived from an EMBL/GenBank/DDBJ whole genome shotgun (WGS) entry which is preliminary data.</text>
</comment>
<reference evidence="2 3" key="1">
    <citation type="journal article" date="2019" name="Commun. Biol.">
        <title>The bagworm genome reveals a unique fibroin gene that provides high tensile strength.</title>
        <authorList>
            <person name="Kono N."/>
            <person name="Nakamura H."/>
            <person name="Ohtoshi R."/>
            <person name="Tomita M."/>
            <person name="Numata K."/>
            <person name="Arakawa K."/>
        </authorList>
    </citation>
    <scope>NUCLEOTIDE SEQUENCE [LARGE SCALE GENOMIC DNA]</scope>
</reference>
<dbReference type="AlphaFoldDB" id="A0A4C1XYQ7"/>
<feature type="compositionally biased region" description="Basic residues" evidence="1">
    <location>
        <begin position="89"/>
        <end position="100"/>
    </location>
</feature>
<sequence>MNEIVQTRGKMNVSSSTRGRESISRWQRRQEGLRFAAHQEITYSNGQWAVGSGRIALARSKLIVPRQAARRGGTPPTEAARAPRSIPRPNRRRGRRRRAARAALAFKSRSHF</sequence>
<accession>A0A4C1XYQ7</accession>
<gene>
    <name evidence="2" type="ORF">EVAR_47426_1</name>
</gene>
<feature type="region of interest" description="Disordered" evidence="1">
    <location>
        <begin position="66"/>
        <end position="112"/>
    </location>
</feature>
<feature type="region of interest" description="Disordered" evidence="1">
    <location>
        <begin position="1"/>
        <end position="25"/>
    </location>
</feature>
<evidence type="ECO:0000256" key="1">
    <source>
        <dbReference type="SAM" id="MobiDB-lite"/>
    </source>
</evidence>
<keyword evidence="3" id="KW-1185">Reference proteome</keyword>
<name>A0A4C1XYQ7_EUMVA</name>
<proteinExistence type="predicted"/>